<dbReference type="AlphaFoldDB" id="A0A9P8MWF8"/>
<dbReference type="InterPro" id="IPR013595">
    <property type="entry name" value="Pept_S33_TAP-like_C"/>
</dbReference>
<dbReference type="Pfam" id="PF08386">
    <property type="entry name" value="Abhydrolase_4"/>
    <property type="match status" value="1"/>
</dbReference>
<comment type="caution">
    <text evidence="6">The sequence shown here is derived from an EMBL/GenBank/DDBJ whole genome shotgun (WGS) entry which is preliminary data.</text>
</comment>
<dbReference type="Pfam" id="PF00561">
    <property type="entry name" value="Abhydrolase_1"/>
    <property type="match status" value="1"/>
</dbReference>
<dbReference type="EMBL" id="JAIZPD010000006">
    <property type="protein sequence ID" value="KAH0962287.1"/>
    <property type="molecule type" value="Genomic_DNA"/>
</dbReference>
<feature type="region of interest" description="Disordered" evidence="3">
    <location>
        <begin position="168"/>
        <end position="195"/>
    </location>
</feature>
<dbReference type="Gene3D" id="3.40.50.1820">
    <property type="entry name" value="alpha/beta hydrolase"/>
    <property type="match status" value="1"/>
</dbReference>
<dbReference type="InterPro" id="IPR029058">
    <property type="entry name" value="AB_hydrolase_fold"/>
</dbReference>
<dbReference type="OrthoDB" id="425534at2759"/>
<evidence type="ECO:0000313" key="6">
    <source>
        <dbReference type="EMBL" id="KAH0962287.1"/>
    </source>
</evidence>
<dbReference type="InterPro" id="IPR051601">
    <property type="entry name" value="Serine_prot/Carboxylest_S33"/>
</dbReference>
<accession>A0A9P8MWF8</accession>
<feature type="compositionally biased region" description="Basic and acidic residues" evidence="3">
    <location>
        <begin position="174"/>
        <end position="184"/>
    </location>
</feature>
<dbReference type="Proteomes" id="UP000824596">
    <property type="component" value="Unassembled WGS sequence"/>
</dbReference>
<sequence length="707" mass="77862">MEKEKTKPPATAVLRPPLARSSWLVRATALVLGLFCLAGLYRNHHRDRSICSKSPYGQFPRAGDPFRFLPCTNATLPPALEDADPHRSWARLFDPDPKHWSWGNATAPDDADLEGRRRHHHRHGHDDQYAGRAIYLCGYLDVPLDYTNQSDTRIVRLAVTKLQVSGLARKRPGRDKQAGHKSERTIVINPGGPGGSGTAMAWRSAEMVTRRLSGGRYDVLGWDPRGVNASLPALACFPHDVDRDHWALKANEYRQVSPSPRAQLEFADAMSEAIFGACYRLHGDLARFVSTAFVARDLERIRLALGEEVLTGYLVSYGTGIGQTFANMFPGSVGRLILDGTEYVRDHRLLGGFGWTALDNVTNAWHDGFLGECVDAGPEHCALAKPVKVPGSSAVGAGAGAGPEPHSNVTVAELELRMHTLLSSLIERPVPGYTKATGPSLVTYSALVQAIYGALYNARSWPALARMLLELEAGNSTLAAEMLERSAWGYDPTLPAPPKSRPSSDELGTLVICADSYDAPEPPEGIRWWDALWLNMTQQSWIAGNSRFAFVFPCRHFVDYWPHPAEVFRGDLNHTLRNPVLLIAETYDPATPLRNGRRLLAEMGHANARLIAHHGYGHSSRDTSRCTDAIARAWILDGVLPDALETACFADEKPYRYLDDGKKKTAAASDDRRDPVLRLWDDHLADLAVHNPSLLPRRGGERSSAGE</sequence>
<feature type="domain" description="Peptidase S33 tripeptidyl aminopeptidase-like C-terminal" evidence="5">
    <location>
        <begin position="560"/>
        <end position="644"/>
    </location>
</feature>
<dbReference type="RefSeq" id="XP_044719800.1">
    <property type="nucleotide sequence ID" value="XM_044864860.1"/>
</dbReference>
<evidence type="ECO:0000256" key="2">
    <source>
        <dbReference type="ARBA" id="ARBA00022801"/>
    </source>
</evidence>
<keyword evidence="7" id="KW-1185">Reference proteome</keyword>
<evidence type="ECO:0000313" key="7">
    <source>
        <dbReference type="Proteomes" id="UP000824596"/>
    </source>
</evidence>
<reference evidence="6" key="1">
    <citation type="submission" date="2021-09" db="EMBL/GenBank/DDBJ databases">
        <title>A high-quality genome of the endoparasitic fungus Hirsutella rhossiliensis with a comparison of Hirsutella genomes reveals transposable elements contributing to genome size variation.</title>
        <authorList>
            <person name="Lin R."/>
            <person name="Jiao Y."/>
            <person name="Sun X."/>
            <person name="Ling J."/>
            <person name="Xie B."/>
            <person name="Cheng X."/>
        </authorList>
    </citation>
    <scope>NUCLEOTIDE SEQUENCE</scope>
    <source>
        <strain evidence="6">HR02</strain>
    </source>
</reference>
<dbReference type="GeneID" id="68355518"/>
<comment type="similarity">
    <text evidence="1">Belongs to the peptidase S33 family.</text>
</comment>
<evidence type="ECO:0000259" key="4">
    <source>
        <dbReference type="Pfam" id="PF00561"/>
    </source>
</evidence>
<dbReference type="PANTHER" id="PTHR43248">
    <property type="entry name" value="2-SUCCINYL-6-HYDROXY-2,4-CYCLOHEXADIENE-1-CARBOXYLATE SYNTHASE"/>
    <property type="match status" value="1"/>
</dbReference>
<dbReference type="SUPFAM" id="SSF53474">
    <property type="entry name" value="alpha/beta-Hydrolases"/>
    <property type="match status" value="1"/>
</dbReference>
<evidence type="ECO:0000259" key="5">
    <source>
        <dbReference type="Pfam" id="PF08386"/>
    </source>
</evidence>
<proteinExistence type="inferred from homology"/>
<dbReference type="PANTHER" id="PTHR43248:SF25">
    <property type="entry name" value="AB HYDROLASE-1 DOMAIN-CONTAINING PROTEIN-RELATED"/>
    <property type="match status" value="1"/>
</dbReference>
<name>A0A9P8MWF8_9HYPO</name>
<dbReference type="GO" id="GO:0016787">
    <property type="term" value="F:hydrolase activity"/>
    <property type="evidence" value="ECO:0007669"/>
    <property type="project" value="UniProtKB-KW"/>
</dbReference>
<dbReference type="InterPro" id="IPR000073">
    <property type="entry name" value="AB_hydrolase_1"/>
</dbReference>
<evidence type="ECO:0000256" key="3">
    <source>
        <dbReference type="SAM" id="MobiDB-lite"/>
    </source>
</evidence>
<organism evidence="6 7">
    <name type="scientific">Hirsutella rhossiliensis</name>
    <dbReference type="NCBI Taxonomy" id="111463"/>
    <lineage>
        <taxon>Eukaryota</taxon>
        <taxon>Fungi</taxon>
        <taxon>Dikarya</taxon>
        <taxon>Ascomycota</taxon>
        <taxon>Pezizomycotina</taxon>
        <taxon>Sordariomycetes</taxon>
        <taxon>Hypocreomycetidae</taxon>
        <taxon>Hypocreales</taxon>
        <taxon>Ophiocordycipitaceae</taxon>
        <taxon>Hirsutella</taxon>
    </lineage>
</organism>
<feature type="domain" description="AB hydrolase-1" evidence="4">
    <location>
        <begin position="185"/>
        <end position="366"/>
    </location>
</feature>
<evidence type="ECO:0000256" key="1">
    <source>
        <dbReference type="ARBA" id="ARBA00010088"/>
    </source>
</evidence>
<gene>
    <name evidence="6" type="ORF">HRG_06389</name>
</gene>
<protein>
    <submittedName>
        <fullName evidence="6">Alpha/beta hydrolase fold domain-containing protein</fullName>
    </submittedName>
</protein>
<keyword evidence="2 6" id="KW-0378">Hydrolase</keyword>